<evidence type="ECO:0000256" key="3">
    <source>
        <dbReference type="RuleBase" id="RU000363"/>
    </source>
</evidence>
<dbReference type="GO" id="GO:0048038">
    <property type="term" value="F:quinone binding"/>
    <property type="evidence" value="ECO:0007669"/>
    <property type="project" value="TreeGrafter"/>
</dbReference>
<dbReference type="PRINTS" id="PR00080">
    <property type="entry name" value="SDRFAMILY"/>
</dbReference>
<dbReference type="CDD" id="cd05233">
    <property type="entry name" value="SDR_c"/>
    <property type="match status" value="1"/>
</dbReference>
<dbReference type="Gene3D" id="3.40.50.720">
    <property type="entry name" value="NAD(P)-binding Rossmann-like Domain"/>
    <property type="match status" value="1"/>
</dbReference>
<comment type="similarity">
    <text evidence="1 3">Belongs to the short-chain dehydrogenases/reductases (SDR) family.</text>
</comment>
<evidence type="ECO:0008006" key="6">
    <source>
        <dbReference type="Google" id="ProtNLM"/>
    </source>
</evidence>
<dbReference type="FunFam" id="3.40.50.720:FF:000084">
    <property type="entry name" value="Short-chain dehydrogenase reductase"/>
    <property type="match status" value="1"/>
</dbReference>
<dbReference type="Proteomes" id="UP000176634">
    <property type="component" value="Unassembled WGS sequence"/>
</dbReference>
<dbReference type="STRING" id="1798705.A2563_04310"/>
<dbReference type="AlphaFoldDB" id="A0A1F6P9L5"/>
<organism evidence="4 5">
    <name type="scientific">Candidatus Magasanikbacteria bacterium RIFOXYD1_FULL_40_23</name>
    <dbReference type="NCBI Taxonomy" id="1798705"/>
    <lineage>
        <taxon>Bacteria</taxon>
        <taxon>Candidatus Magasanikiibacteriota</taxon>
    </lineage>
</organism>
<evidence type="ECO:0000313" key="4">
    <source>
        <dbReference type="EMBL" id="OGH92861.1"/>
    </source>
</evidence>
<dbReference type="GO" id="GO:0016616">
    <property type="term" value="F:oxidoreductase activity, acting on the CH-OH group of donors, NAD or NADP as acceptor"/>
    <property type="evidence" value="ECO:0007669"/>
    <property type="project" value="TreeGrafter"/>
</dbReference>
<dbReference type="Pfam" id="PF00106">
    <property type="entry name" value="adh_short"/>
    <property type="match status" value="1"/>
</dbReference>
<keyword evidence="2" id="KW-0560">Oxidoreductase</keyword>
<dbReference type="PANTHER" id="PTHR42760:SF133">
    <property type="entry name" value="3-OXOACYL-[ACYL-CARRIER-PROTEIN] REDUCTASE"/>
    <property type="match status" value="1"/>
</dbReference>
<dbReference type="EMBL" id="MFRA01000005">
    <property type="protein sequence ID" value="OGH92861.1"/>
    <property type="molecule type" value="Genomic_DNA"/>
</dbReference>
<dbReference type="PRINTS" id="PR00081">
    <property type="entry name" value="GDHRDH"/>
</dbReference>
<dbReference type="InterPro" id="IPR036291">
    <property type="entry name" value="NAD(P)-bd_dom_sf"/>
</dbReference>
<proteinExistence type="inferred from homology"/>
<dbReference type="PANTHER" id="PTHR42760">
    <property type="entry name" value="SHORT-CHAIN DEHYDROGENASES/REDUCTASES FAMILY MEMBER"/>
    <property type="match status" value="1"/>
</dbReference>
<evidence type="ECO:0000256" key="2">
    <source>
        <dbReference type="ARBA" id="ARBA00023002"/>
    </source>
</evidence>
<comment type="caution">
    <text evidence="4">The sequence shown here is derived from an EMBL/GenBank/DDBJ whole genome shotgun (WGS) entry which is preliminary data.</text>
</comment>
<accession>A0A1F6P9L5</accession>
<protein>
    <recommendedName>
        <fullName evidence="6">Dehydrogenase</fullName>
    </recommendedName>
</protein>
<evidence type="ECO:0000256" key="1">
    <source>
        <dbReference type="ARBA" id="ARBA00006484"/>
    </source>
</evidence>
<name>A0A1F6P9L5_9BACT</name>
<dbReference type="InterPro" id="IPR002347">
    <property type="entry name" value="SDR_fam"/>
</dbReference>
<dbReference type="GO" id="GO:0006633">
    <property type="term" value="P:fatty acid biosynthetic process"/>
    <property type="evidence" value="ECO:0007669"/>
    <property type="project" value="TreeGrafter"/>
</dbReference>
<evidence type="ECO:0000313" key="5">
    <source>
        <dbReference type="Proteomes" id="UP000176634"/>
    </source>
</evidence>
<gene>
    <name evidence="4" type="ORF">A2563_04310</name>
</gene>
<sequence length="285" mass="31448">MILKNKVAIVTGGSRGIGKAVVISLAKSGCKVVVASIISEDLKNLQKELLRESFRIEIKKVDVSDYSQVQRVVKAVVKKFGTVDILVNAAGIYGPIGLFKDNDIQKWAQTLQVNLLGTVNCVHAVLPIMMKKKSGKIIDFSGGGAVNSFPNFSGYATSKAAVVRFTETIAEELKPYNVQINAIAPGAVNTKLLDESLEAGKKAVGDKFYTKIVQQKKEGGDSPQLAVDLILFLISDKSFNLTGKLISAKWDNWKNWKKEDIEKLKNNSEYNLRRIDNKDFREVKK</sequence>
<reference evidence="4 5" key="1">
    <citation type="journal article" date="2016" name="Nat. Commun.">
        <title>Thousands of microbial genomes shed light on interconnected biogeochemical processes in an aquifer system.</title>
        <authorList>
            <person name="Anantharaman K."/>
            <person name="Brown C.T."/>
            <person name="Hug L.A."/>
            <person name="Sharon I."/>
            <person name="Castelle C.J."/>
            <person name="Probst A.J."/>
            <person name="Thomas B.C."/>
            <person name="Singh A."/>
            <person name="Wilkins M.J."/>
            <person name="Karaoz U."/>
            <person name="Brodie E.L."/>
            <person name="Williams K.H."/>
            <person name="Hubbard S.S."/>
            <person name="Banfield J.F."/>
        </authorList>
    </citation>
    <scope>NUCLEOTIDE SEQUENCE [LARGE SCALE GENOMIC DNA]</scope>
</reference>
<dbReference type="SUPFAM" id="SSF51735">
    <property type="entry name" value="NAD(P)-binding Rossmann-fold domains"/>
    <property type="match status" value="1"/>
</dbReference>